<dbReference type="PROSITE" id="PS50977">
    <property type="entry name" value="HTH_TETR_2"/>
    <property type="match status" value="1"/>
</dbReference>
<dbReference type="InterPro" id="IPR001647">
    <property type="entry name" value="HTH_TetR"/>
</dbReference>
<protein>
    <submittedName>
        <fullName evidence="4">HTH-type transcriptional repressor NicS</fullName>
    </submittedName>
</protein>
<dbReference type="SUPFAM" id="SSF46689">
    <property type="entry name" value="Homeodomain-like"/>
    <property type="match status" value="1"/>
</dbReference>
<dbReference type="RefSeq" id="WP_223983609.1">
    <property type="nucleotide sequence ID" value="NZ_CAJZAG010000002.1"/>
</dbReference>
<accession>A0ABM8WJ70</accession>
<evidence type="ECO:0000256" key="2">
    <source>
        <dbReference type="PROSITE-ProRule" id="PRU00335"/>
    </source>
</evidence>
<evidence type="ECO:0000256" key="1">
    <source>
        <dbReference type="ARBA" id="ARBA00023125"/>
    </source>
</evidence>
<dbReference type="Pfam" id="PF17938">
    <property type="entry name" value="TetR_C_29"/>
    <property type="match status" value="1"/>
</dbReference>
<evidence type="ECO:0000313" key="4">
    <source>
        <dbReference type="EMBL" id="CAG9167368.1"/>
    </source>
</evidence>
<feature type="DNA-binding region" description="H-T-H motif" evidence="2">
    <location>
        <begin position="39"/>
        <end position="58"/>
    </location>
</feature>
<dbReference type="PANTHER" id="PTHR30328:SF54">
    <property type="entry name" value="HTH-TYPE TRANSCRIPTIONAL REPRESSOR SCO4008"/>
    <property type="match status" value="1"/>
</dbReference>
<dbReference type="SUPFAM" id="SSF48498">
    <property type="entry name" value="Tetracyclin repressor-like, C-terminal domain"/>
    <property type="match status" value="1"/>
</dbReference>
<dbReference type="InterPro" id="IPR041474">
    <property type="entry name" value="NicS_C"/>
</dbReference>
<organism evidence="4 5">
    <name type="scientific">Cupriavidus pampae</name>
    <dbReference type="NCBI Taxonomy" id="659251"/>
    <lineage>
        <taxon>Bacteria</taxon>
        <taxon>Pseudomonadati</taxon>
        <taxon>Pseudomonadota</taxon>
        <taxon>Betaproteobacteria</taxon>
        <taxon>Burkholderiales</taxon>
        <taxon>Burkholderiaceae</taxon>
        <taxon>Cupriavidus</taxon>
    </lineage>
</organism>
<keyword evidence="1 2" id="KW-0238">DNA-binding</keyword>
<name>A0ABM8WJ70_9BURK</name>
<dbReference type="Gene3D" id="1.10.357.10">
    <property type="entry name" value="Tetracycline Repressor, domain 2"/>
    <property type="match status" value="1"/>
</dbReference>
<dbReference type="Pfam" id="PF00440">
    <property type="entry name" value="TetR_N"/>
    <property type="match status" value="1"/>
</dbReference>
<dbReference type="EMBL" id="CAJZAG010000002">
    <property type="protein sequence ID" value="CAG9167368.1"/>
    <property type="molecule type" value="Genomic_DNA"/>
</dbReference>
<reference evidence="4 5" key="1">
    <citation type="submission" date="2021-08" db="EMBL/GenBank/DDBJ databases">
        <authorList>
            <person name="Peeters C."/>
        </authorList>
    </citation>
    <scope>NUCLEOTIDE SEQUENCE [LARGE SCALE GENOMIC DNA]</scope>
    <source>
        <strain evidence="4 5">LMG 32289</strain>
    </source>
</reference>
<evidence type="ECO:0000259" key="3">
    <source>
        <dbReference type="PROSITE" id="PS50977"/>
    </source>
</evidence>
<gene>
    <name evidence="4" type="primary">nicS_2</name>
    <name evidence="4" type="ORF">LMG32289_01373</name>
</gene>
<dbReference type="InterPro" id="IPR036271">
    <property type="entry name" value="Tet_transcr_reg_TetR-rel_C_sf"/>
</dbReference>
<dbReference type="InterPro" id="IPR009057">
    <property type="entry name" value="Homeodomain-like_sf"/>
</dbReference>
<dbReference type="PANTHER" id="PTHR30328">
    <property type="entry name" value="TRANSCRIPTIONAL REPRESSOR"/>
    <property type="match status" value="1"/>
</dbReference>
<dbReference type="InterPro" id="IPR050109">
    <property type="entry name" value="HTH-type_TetR-like_transc_reg"/>
</dbReference>
<comment type="caution">
    <text evidence="4">The sequence shown here is derived from an EMBL/GenBank/DDBJ whole genome shotgun (WGS) entry which is preliminary data.</text>
</comment>
<evidence type="ECO:0000313" key="5">
    <source>
        <dbReference type="Proteomes" id="UP000706525"/>
    </source>
</evidence>
<proteinExistence type="predicted"/>
<feature type="domain" description="HTH tetR-type" evidence="3">
    <location>
        <begin position="16"/>
        <end position="76"/>
    </location>
</feature>
<dbReference type="PRINTS" id="PR00455">
    <property type="entry name" value="HTHTETR"/>
</dbReference>
<sequence>MPATKTSGKPKPRDAAATREKILQMAAKEFATKGYDGARVDSIVARSKISKNLVYHYFDSKEALFIEVMERAYASMRERQNQFGELGENPVEDMRTLIVQTIRHFIDHPEFIQLLSTENLHKAEHIRKSKVIPAMFNPLRSALAQILERGKAQGVFRPDADWVDLYVSISGLGSYAISNRYTLSFVLDVDLGAKDRVEARLQHICDMVMSYLCKFEGSTFARGDVAEPIAQ</sequence>
<keyword evidence="5" id="KW-1185">Reference proteome</keyword>
<dbReference type="Proteomes" id="UP000706525">
    <property type="component" value="Unassembled WGS sequence"/>
</dbReference>